<evidence type="ECO:0000256" key="2">
    <source>
        <dbReference type="SAM" id="MobiDB-lite"/>
    </source>
</evidence>
<name>A0AA88M7C0_TACVA</name>
<keyword evidence="1" id="KW-0479">Metal-binding</keyword>
<keyword evidence="1" id="KW-0863">Zinc-finger</keyword>
<protein>
    <recommendedName>
        <fullName evidence="3">CCHC-type domain-containing protein</fullName>
    </recommendedName>
</protein>
<dbReference type="InterPro" id="IPR001878">
    <property type="entry name" value="Znf_CCHC"/>
</dbReference>
<dbReference type="Proteomes" id="UP001187315">
    <property type="component" value="Unassembled WGS sequence"/>
</dbReference>
<keyword evidence="1" id="KW-0862">Zinc</keyword>
<dbReference type="GO" id="GO:0008270">
    <property type="term" value="F:zinc ion binding"/>
    <property type="evidence" value="ECO:0007669"/>
    <property type="project" value="UniProtKB-KW"/>
</dbReference>
<feature type="region of interest" description="Disordered" evidence="2">
    <location>
        <begin position="349"/>
        <end position="368"/>
    </location>
</feature>
<evidence type="ECO:0000256" key="1">
    <source>
        <dbReference type="PROSITE-ProRule" id="PRU00047"/>
    </source>
</evidence>
<evidence type="ECO:0000259" key="3">
    <source>
        <dbReference type="PROSITE" id="PS50158"/>
    </source>
</evidence>
<dbReference type="GO" id="GO:0003676">
    <property type="term" value="F:nucleic acid binding"/>
    <property type="evidence" value="ECO:0007669"/>
    <property type="project" value="InterPro"/>
</dbReference>
<proteinExistence type="predicted"/>
<accession>A0AA88M7C0</accession>
<gene>
    <name evidence="4" type="ORF">Q7C36_015657</name>
</gene>
<keyword evidence="5" id="KW-1185">Reference proteome</keyword>
<evidence type="ECO:0000313" key="4">
    <source>
        <dbReference type="EMBL" id="KAK2832195.1"/>
    </source>
</evidence>
<organism evidence="4 5">
    <name type="scientific">Tachysurus vachellii</name>
    <name type="common">Darkbarbel catfish</name>
    <name type="synonym">Pelteobagrus vachellii</name>
    <dbReference type="NCBI Taxonomy" id="175792"/>
    <lineage>
        <taxon>Eukaryota</taxon>
        <taxon>Metazoa</taxon>
        <taxon>Chordata</taxon>
        <taxon>Craniata</taxon>
        <taxon>Vertebrata</taxon>
        <taxon>Euteleostomi</taxon>
        <taxon>Actinopterygii</taxon>
        <taxon>Neopterygii</taxon>
        <taxon>Teleostei</taxon>
        <taxon>Ostariophysi</taxon>
        <taxon>Siluriformes</taxon>
        <taxon>Bagridae</taxon>
        <taxon>Tachysurus</taxon>
    </lineage>
</organism>
<dbReference type="AlphaFoldDB" id="A0AA88M7C0"/>
<reference evidence="4" key="1">
    <citation type="submission" date="2023-08" db="EMBL/GenBank/DDBJ databases">
        <title>Pelteobagrus vachellii genome.</title>
        <authorList>
            <person name="Liu H."/>
        </authorList>
    </citation>
    <scope>NUCLEOTIDE SEQUENCE</scope>
    <source>
        <strain evidence="4">PRFRI_2022a</strain>
        <tissue evidence="4">Muscle</tissue>
    </source>
</reference>
<sequence>MSSGGRRSLVWDIRKSLLILTGEELLRVAGAVNPVSDVDQSELVGRDQEECYDRINSFMYSKQLLETEDEGMVQLLMLKDAIDDIVKCRDVMSVLNVKGDSELHTGQSVDKLDDLVDFAEGSVTIQTPPERTTDTHPQSQYAPTLVSTALPSGVAEPDSGSAKVTMLNVPDISNADVLRIVRGVLKIIRPGIFKEMLINKDDMEVAELKGFLQTHLREKNSTELFQELMCTKQDENETPQQFLYRLIGLKQRILLTSKLADTNIKYSAATVQDVFLHTVYQGLGHKHTDIRRELKPLLTDSGATDEMILRHVMKITSEENERMKRLGSSRRQTVTNAHSAQLESDLVNTPKTKSECVGSKTKQTKPDPLRDLTTKVEELTRLVETMQKQNQQQLTHNGCQYSQNRAQSKRGKPYGCPSCVEQDRQDCKHCFTCGEEGHRAAGCLKRPKRQGNSNRALERDI</sequence>
<dbReference type="EMBL" id="JAVHJS010000016">
    <property type="protein sequence ID" value="KAK2832195.1"/>
    <property type="molecule type" value="Genomic_DNA"/>
</dbReference>
<comment type="caution">
    <text evidence="4">The sequence shown here is derived from an EMBL/GenBank/DDBJ whole genome shotgun (WGS) entry which is preliminary data.</text>
</comment>
<feature type="domain" description="CCHC-type" evidence="3">
    <location>
        <begin position="430"/>
        <end position="443"/>
    </location>
</feature>
<evidence type="ECO:0000313" key="5">
    <source>
        <dbReference type="Proteomes" id="UP001187315"/>
    </source>
</evidence>
<dbReference type="PROSITE" id="PS50158">
    <property type="entry name" value="ZF_CCHC"/>
    <property type="match status" value="1"/>
</dbReference>